<dbReference type="AlphaFoldDB" id="A0A1G7NAY0"/>
<gene>
    <name evidence="2" type="ORF">SAMN05660235_02483</name>
</gene>
<reference evidence="3" key="1">
    <citation type="submission" date="2016-10" db="EMBL/GenBank/DDBJ databases">
        <authorList>
            <person name="Varghese N."/>
            <person name="Submissions S."/>
        </authorList>
    </citation>
    <scope>NUCLEOTIDE SEQUENCE [LARGE SCALE GENOMIC DNA]</scope>
    <source>
        <strain evidence="3">DSM 23256</strain>
    </source>
</reference>
<proteinExistence type="predicted"/>
<evidence type="ECO:0000313" key="2">
    <source>
        <dbReference type="EMBL" id="SDF71057.1"/>
    </source>
</evidence>
<dbReference type="SUPFAM" id="SSF89447">
    <property type="entry name" value="AbrB/MazE/MraZ-like"/>
    <property type="match status" value="1"/>
</dbReference>
<evidence type="ECO:0000259" key="1">
    <source>
        <dbReference type="SMART" id="SM00966"/>
    </source>
</evidence>
<dbReference type="GO" id="GO:0003677">
    <property type="term" value="F:DNA binding"/>
    <property type="evidence" value="ECO:0007669"/>
    <property type="project" value="InterPro"/>
</dbReference>
<organism evidence="2 3">
    <name type="scientific">Sporolituus thermophilus DSM 23256</name>
    <dbReference type="NCBI Taxonomy" id="1123285"/>
    <lineage>
        <taxon>Bacteria</taxon>
        <taxon>Bacillati</taxon>
        <taxon>Bacillota</taxon>
        <taxon>Negativicutes</taxon>
        <taxon>Selenomonadales</taxon>
        <taxon>Sporomusaceae</taxon>
        <taxon>Sporolituus</taxon>
    </lineage>
</organism>
<dbReference type="InterPro" id="IPR037914">
    <property type="entry name" value="SpoVT-AbrB_sf"/>
</dbReference>
<protein>
    <submittedName>
        <fullName evidence="2">Looped-hinge helix DNA binding domain-containing protein, AbrB family</fullName>
    </submittedName>
</protein>
<dbReference type="NCBIfam" id="TIGR01439">
    <property type="entry name" value="lp_hng_hel_AbrB"/>
    <property type="match status" value="1"/>
</dbReference>
<dbReference type="InterPro" id="IPR007159">
    <property type="entry name" value="SpoVT-AbrB_dom"/>
</dbReference>
<keyword evidence="3" id="KW-1185">Reference proteome</keyword>
<dbReference type="OrthoDB" id="9811597at2"/>
<feature type="domain" description="SpoVT-AbrB" evidence="1">
    <location>
        <begin position="10"/>
        <end position="56"/>
    </location>
</feature>
<dbReference type="Proteomes" id="UP000243333">
    <property type="component" value="Unassembled WGS sequence"/>
</dbReference>
<accession>A0A1G7NAY0</accession>
<sequence length="90" mass="10287">MVPVEYDAWATVTEKGQVTIPKPVRDYLGVPNGGKVRFRVRYDGVVVVERPTTAAQVIGRLQKYANTEKIVNAYELRENMESDRRKELGY</sequence>
<dbReference type="SMART" id="SM00966">
    <property type="entry name" value="SpoVT_AbrB"/>
    <property type="match status" value="1"/>
</dbReference>
<dbReference type="EMBL" id="FNBU01000023">
    <property type="protein sequence ID" value="SDF71057.1"/>
    <property type="molecule type" value="Genomic_DNA"/>
</dbReference>
<name>A0A1G7NAY0_9FIRM</name>
<dbReference type="Pfam" id="PF04014">
    <property type="entry name" value="MazE_antitoxin"/>
    <property type="match status" value="1"/>
</dbReference>
<dbReference type="Gene3D" id="2.10.260.10">
    <property type="match status" value="1"/>
</dbReference>
<evidence type="ECO:0000313" key="3">
    <source>
        <dbReference type="Proteomes" id="UP000243333"/>
    </source>
</evidence>
<dbReference type="STRING" id="1123285.SAMN05660235_02483"/>